<evidence type="ECO:0000313" key="1">
    <source>
        <dbReference type="EMBL" id="MBH0237294.1"/>
    </source>
</evidence>
<dbReference type="Proteomes" id="UP000631694">
    <property type="component" value="Unassembled WGS sequence"/>
</dbReference>
<evidence type="ECO:0000313" key="2">
    <source>
        <dbReference type="Proteomes" id="UP000631694"/>
    </source>
</evidence>
<proteinExistence type="predicted"/>
<dbReference type="PANTHER" id="PTHR36057">
    <property type="match status" value="1"/>
</dbReference>
<dbReference type="AlphaFoldDB" id="A0A931MYS5"/>
<dbReference type="PANTHER" id="PTHR36057:SF1">
    <property type="entry name" value="LIPOPROTEIN LIPID ATTACHMENT SITE-LIKE PROTEIN, PUTATIVE (DUF1223)-RELATED"/>
    <property type="match status" value="1"/>
</dbReference>
<comment type="caution">
    <text evidence="1">The sequence shown here is derived from an EMBL/GenBank/DDBJ whole genome shotgun (WGS) entry which is preliminary data.</text>
</comment>
<dbReference type="SUPFAM" id="SSF52833">
    <property type="entry name" value="Thioredoxin-like"/>
    <property type="match status" value="1"/>
</dbReference>
<gene>
    <name evidence="1" type="ORF">I5731_05620</name>
</gene>
<keyword evidence="2" id="KW-1185">Reference proteome</keyword>
<dbReference type="InterPro" id="IPR036249">
    <property type="entry name" value="Thioredoxin-like_sf"/>
</dbReference>
<name>A0A931MYS5_9HYPH</name>
<organism evidence="1 2">
    <name type="scientific">Methylobrevis albus</name>
    <dbReference type="NCBI Taxonomy" id="2793297"/>
    <lineage>
        <taxon>Bacteria</taxon>
        <taxon>Pseudomonadati</taxon>
        <taxon>Pseudomonadota</taxon>
        <taxon>Alphaproteobacteria</taxon>
        <taxon>Hyphomicrobiales</taxon>
        <taxon>Pleomorphomonadaceae</taxon>
        <taxon>Methylobrevis</taxon>
    </lineage>
</organism>
<accession>A0A931MYS5</accession>
<dbReference type="EMBL" id="JADZLT010000042">
    <property type="protein sequence ID" value="MBH0237294.1"/>
    <property type="molecule type" value="Genomic_DNA"/>
</dbReference>
<dbReference type="Pfam" id="PF06764">
    <property type="entry name" value="DUF1223"/>
    <property type="match status" value="1"/>
</dbReference>
<dbReference type="InterPro" id="IPR010634">
    <property type="entry name" value="DUF1223"/>
</dbReference>
<sequence>MAIMMPAAADAGPKAVVELFTSQGCSSCPPADAVLGRLADDPDVLALSLAVDYWDYLGWKDSFARDENTSRQRDYAMSRGDNAVYTPQAVINGRIHVVGSDEPGIRSELADLDADGAGFSVEVTAILAGDRVIVKVPAGAKLHGGDPTIWLVSYSDSEQVEIGRGENTGRSVTYHNIVRRIQPIGMWAGEDLVIEYPVADLMRDGANGCAVLLQTTSNGRIGPIVGAATVKLPTS</sequence>
<reference evidence="1" key="1">
    <citation type="submission" date="2020-12" db="EMBL/GenBank/DDBJ databases">
        <title>Methylobrevis albus sp. nov., isolated from fresh water lack sediment.</title>
        <authorList>
            <person name="Zou Q."/>
        </authorList>
    </citation>
    <scope>NUCLEOTIDE SEQUENCE</scope>
    <source>
        <strain evidence="1">L22</strain>
    </source>
</reference>
<protein>
    <submittedName>
        <fullName evidence="1">DUF1223 domain-containing protein</fullName>
    </submittedName>
</protein>